<feature type="region of interest" description="Disordered" evidence="1">
    <location>
        <begin position="1"/>
        <end position="34"/>
    </location>
</feature>
<protein>
    <submittedName>
        <fullName evidence="2">Uncharacterized protein</fullName>
    </submittedName>
</protein>
<dbReference type="AlphaFoldDB" id="A0A6V7GVB8"/>
<gene>
    <name evidence="2" type="ORF">MHI_LOCUS23735</name>
</gene>
<evidence type="ECO:0000313" key="3">
    <source>
        <dbReference type="Proteomes" id="UP000752696"/>
    </source>
</evidence>
<feature type="compositionally biased region" description="Polar residues" evidence="1">
    <location>
        <begin position="86"/>
        <end position="95"/>
    </location>
</feature>
<feature type="region of interest" description="Disordered" evidence="1">
    <location>
        <begin position="48"/>
        <end position="95"/>
    </location>
</feature>
<organism evidence="2 3">
    <name type="scientific">Heterotrigona itama</name>
    <dbReference type="NCBI Taxonomy" id="395501"/>
    <lineage>
        <taxon>Eukaryota</taxon>
        <taxon>Metazoa</taxon>
        <taxon>Ecdysozoa</taxon>
        <taxon>Arthropoda</taxon>
        <taxon>Hexapoda</taxon>
        <taxon>Insecta</taxon>
        <taxon>Pterygota</taxon>
        <taxon>Neoptera</taxon>
        <taxon>Endopterygota</taxon>
        <taxon>Hymenoptera</taxon>
        <taxon>Apocrita</taxon>
        <taxon>Aculeata</taxon>
        <taxon>Apoidea</taxon>
        <taxon>Anthophila</taxon>
        <taxon>Apidae</taxon>
        <taxon>Heterotrigona</taxon>
    </lineage>
</organism>
<comment type="caution">
    <text evidence="2">The sequence shown here is derived from an EMBL/GenBank/DDBJ whole genome shotgun (WGS) entry which is preliminary data.</text>
</comment>
<feature type="compositionally biased region" description="Basic residues" evidence="1">
    <location>
        <begin position="9"/>
        <end position="30"/>
    </location>
</feature>
<accession>A0A6V7GVB8</accession>
<feature type="region of interest" description="Disordered" evidence="1">
    <location>
        <begin position="113"/>
        <end position="142"/>
    </location>
</feature>
<feature type="non-terminal residue" evidence="2">
    <location>
        <position position="1"/>
    </location>
</feature>
<dbReference type="EMBL" id="CAJDYZ010000121">
    <property type="protein sequence ID" value="CAD1468133.1"/>
    <property type="molecule type" value="Genomic_DNA"/>
</dbReference>
<evidence type="ECO:0000256" key="1">
    <source>
        <dbReference type="SAM" id="MobiDB-lite"/>
    </source>
</evidence>
<feature type="compositionally biased region" description="Basic and acidic residues" evidence="1">
    <location>
        <begin position="72"/>
        <end position="82"/>
    </location>
</feature>
<keyword evidence="3" id="KW-1185">Reference proteome</keyword>
<reference evidence="2" key="1">
    <citation type="submission" date="2020-07" db="EMBL/GenBank/DDBJ databases">
        <authorList>
            <person name="Nazaruddin N."/>
        </authorList>
    </citation>
    <scope>NUCLEOTIDE SEQUENCE</scope>
</reference>
<sequence>HSQEEKEKRGRKRGCVKSRRKSGRVAHWKTHFPCNPSATRVSISPFWFEKLPKHGKRNKNPGPKSELAEYEEQGHRSEEPKLRSRNGCTHCSSSVISGTWKPVILLSWKKIHRKTGRHSKQKKNEETTTILQDSSRSTSSAV</sequence>
<dbReference type="Proteomes" id="UP000752696">
    <property type="component" value="Unassembled WGS sequence"/>
</dbReference>
<feature type="compositionally biased region" description="Polar residues" evidence="1">
    <location>
        <begin position="127"/>
        <end position="142"/>
    </location>
</feature>
<name>A0A6V7GVB8_9HYME</name>
<proteinExistence type="predicted"/>
<feature type="non-terminal residue" evidence="2">
    <location>
        <position position="142"/>
    </location>
</feature>
<evidence type="ECO:0000313" key="2">
    <source>
        <dbReference type="EMBL" id="CAD1468133.1"/>
    </source>
</evidence>